<accession>A0ABV9P7G6</accession>
<evidence type="ECO:0008006" key="4">
    <source>
        <dbReference type="Google" id="ProtNLM"/>
    </source>
</evidence>
<sequence length="164" mass="17499">MKTILKTIAILFITLFVFSCNKDDGNSSTPAVNDNFIRAKIDGVPYEVTGTALHGSLDENGFDLDSRNSSSTGMDFYIIGDVAVDTYNFSTANVTTQGRLNYRLTGENFTTGFCSVSNGTLTITAINGKTVQGTFSFMGSSMSESCASPSTKTVTDGTFKITVP</sequence>
<keyword evidence="1" id="KW-0732">Signal</keyword>
<dbReference type="Proteomes" id="UP001595885">
    <property type="component" value="Unassembled WGS sequence"/>
</dbReference>
<feature type="chain" id="PRO_5046045739" description="Lipocalin-like domain-containing protein" evidence="1">
    <location>
        <begin position="23"/>
        <end position="164"/>
    </location>
</feature>
<evidence type="ECO:0000313" key="3">
    <source>
        <dbReference type="Proteomes" id="UP001595885"/>
    </source>
</evidence>
<comment type="caution">
    <text evidence="2">The sequence shown here is derived from an EMBL/GenBank/DDBJ whole genome shotgun (WGS) entry which is preliminary data.</text>
</comment>
<evidence type="ECO:0000313" key="2">
    <source>
        <dbReference type="EMBL" id="MFC4740224.1"/>
    </source>
</evidence>
<gene>
    <name evidence="2" type="ORF">ACFO3U_09495</name>
</gene>
<dbReference type="PROSITE" id="PS51257">
    <property type="entry name" value="PROKAR_LIPOPROTEIN"/>
    <property type="match status" value="1"/>
</dbReference>
<protein>
    <recommendedName>
        <fullName evidence="4">Lipocalin-like domain-containing protein</fullName>
    </recommendedName>
</protein>
<keyword evidence="3" id="KW-1185">Reference proteome</keyword>
<feature type="signal peptide" evidence="1">
    <location>
        <begin position="1"/>
        <end position="22"/>
    </location>
</feature>
<proteinExistence type="predicted"/>
<dbReference type="EMBL" id="JBHSGW010000025">
    <property type="protein sequence ID" value="MFC4740224.1"/>
    <property type="molecule type" value="Genomic_DNA"/>
</dbReference>
<organism evidence="2 3">
    <name type="scientific">Flavobacterium ponti</name>
    <dbReference type="NCBI Taxonomy" id="665133"/>
    <lineage>
        <taxon>Bacteria</taxon>
        <taxon>Pseudomonadati</taxon>
        <taxon>Bacteroidota</taxon>
        <taxon>Flavobacteriia</taxon>
        <taxon>Flavobacteriales</taxon>
        <taxon>Flavobacteriaceae</taxon>
        <taxon>Flavobacterium</taxon>
    </lineage>
</organism>
<reference evidence="3" key="1">
    <citation type="journal article" date="2019" name="Int. J. Syst. Evol. Microbiol.">
        <title>The Global Catalogue of Microorganisms (GCM) 10K type strain sequencing project: providing services to taxonomists for standard genome sequencing and annotation.</title>
        <authorList>
            <consortium name="The Broad Institute Genomics Platform"/>
            <consortium name="The Broad Institute Genome Sequencing Center for Infectious Disease"/>
            <person name="Wu L."/>
            <person name="Ma J."/>
        </authorList>
    </citation>
    <scope>NUCLEOTIDE SEQUENCE [LARGE SCALE GENOMIC DNA]</scope>
    <source>
        <strain evidence="3">CCUG 50349</strain>
    </source>
</reference>
<evidence type="ECO:0000256" key="1">
    <source>
        <dbReference type="SAM" id="SignalP"/>
    </source>
</evidence>
<name>A0ABV9P7G6_9FLAO</name>
<dbReference type="RefSeq" id="WP_379741164.1">
    <property type="nucleotide sequence ID" value="NZ_JBHSGW010000025.1"/>
</dbReference>